<dbReference type="SUPFAM" id="SSF111321">
    <property type="entry name" value="AF1104-like"/>
    <property type="match status" value="1"/>
</dbReference>
<accession>A0A452U0L2</accession>
<keyword evidence="2" id="KW-0533">Nickel</keyword>
<dbReference type="Gene3D" id="1.10.285.20">
    <property type="entry name" value="Uncharacterised protein PF01937, DUF89, domain 2"/>
    <property type="match status" value="1"/>
</dbReference>
<dbReference type="Gene3D" id="1.20.1700.10">
    <property type="entry name" value="AF1104-like"/>
    <property type="match status" value="1"/>
</dbReference>
<dbReference type="Pfam" id="PF01937">
    <property type="entry name" value="ARMT1-like_dom"/>
    <property type="match status" value="1"/>
</dbReference>
<dbReference type="InterPro" id="IPR036075">
    <property type="entry name" value="ARMT-1-like_metal-bd_sf"/>
</dbReference>
<organism evidence="4">
    <name type="scientific">Ursus maritimus</name>
    <name type="common">Polar bear</name>
    <name type="synonym">Thalarctos maritimus</name>
    <dbReference type="NCBI Taxonomy" id="29073"/>
    <lineage>
        <taxon>Eukaryota</taxon>
        <taxon>Metazoa</taxon>
        <taxon>Chordata</taxon>
        <taxon>Craniata</taxon>
        <taxon>Vertebrata</taxon>
        <taxon>Euteleostomi</taxon>
        <taxon>Mammalia</taxon>
        <taxon>Eutheria</taxon>
        <taxon>Laurasiatheria</taxon>
        <taxon>Carnivora</taxon>
        <taxon>Caniformia</taxon>
        <taxon>Ursidae</taxon>
        <taxon>Ursus</taxon>
    </lineage>
</organism>
<dbReference type="AlphaFoldDB" id="A0A452U0L2"/>
<comment type="cofactor">
    <cofactor evidence="1">
        <name>Ni(2+)</name>
        <dbReference type="ChEBI" id="CHEBI:49786"/>
    </cofactor>
</comment>
<sequence length="286" mass="31955">AHPRSSARRSGRGAAPLTCWRWTGWAPLPLLLDPSSYVPDTVDLTDDALARKYWLTCFEEALDGVVKRALASQPGSVDATERAEKFRQKYWGKLQTLRHQPFAYGTLTVRSLLDTREHCLNEFNFPDPYSKVKQKENGVALKCFPRVIRCLDALGWEERQLALVKGLLAGNVFDWGAKAVSDVLESDPQFGFEEAKMKLQGRGTQGSGPALELALQGRELARARLRGWWWGCLRGPRSLGPQFWKRHRRPAPPAPQSPWEPAALGLGLRGVWSTELSATLGRAVPD</sequence>
<dbReference type="GeneTree" id="ENSGT00940000158896"/>
<dbReference type="InterPro" id="IPR035073">
    <property type="entry name" value="At2g17340_3_helix_bundle"/>
</dbReference>
<evidence type="ECO:0000256" key="2">
    <source>
        <dbReference type="ARBA" id="ARBA00022596"/>
    </source>
</evidence>
<evidence type="ECO:0000259" key="3">
    <source>
        <dbReference type="Pfam" id="PF01937"/>
    </source>
</evidence>
<proteinExistence type="predicted"/>
<evidence type="ECO:0000313" key="4">
    <source>
        <dbReference type="Ensembl" id="ENSUMAP00000014163"/>
    </source>
</evidence>
<name>A0A452U0L2_URSMA</name>
<reference evidence="4" key="1">
    <citation type="submission" date="2019-03" db="UniProtKB">
        <authorList>
            <consortium name="Ensembl"/>
        </authorList>
    </citation>
    <scope>IDENTIFICATION</scope>
</reference>
<feature type="domain" description="Damage-control phosphatase ARMT1-like metal-binding" evidence="3">
    <location>
        <begin position="62"/>
        <end position="194"/>
    </location>
</feature>
<evidence type="ECO:0000256" key="1">
    <source>
        <dbReference type="ARBA" id="ARBA00001967"/>
    </source>
</evidence>
<dbReference type="Ensembl" id="ENSUMAT00000016809.1">
    <property type="protein sequence ID" value="ENSUMAP00000014163.1"/>
    <property type="gene ID" value="ENSUMAG00000010431.1"/>
</dbReference>
<dbReference type="InterPro" id="IPR002791">
    <property type="entry name" value="ARMT1-like_metal-bd"/>
</dbReference>
<protein>
    <recommendedName>
        <fullName evidence="3">Damage-control phosphatase ARMT1-like metal-binding domain-containing protein</fullName>
    </recommendedName>
</protein>
<dbReference type="FunFam" id="1.20.1700.10:FF:000001">
    <property type="entry name" value="Pantothenate kinase 4"/>
    <property type="match status" value="1"/>
</dbReference>